<evidence type="ECO:0000313" key="2">
    <source>
        <dbReference type="EMBL" id="OSD07807.1"/>
    </source>
</evidence>
<dbReference type="OrthoDB" id="2753420at2759"/>
<evidence type="ECO:0000256" key="1">
    <source>
        <dbReference type="SAM" id="MobiDB-lite"/>
    </source>
</evidence>
<dbReference type="EMBL" id="KZ084087">
    <property type="protein sequence ID" value="OSD07807.1"/>
    <property type="molecule type" value="Genomic_DNA"/>
</dbReference>
<evidence type="ECO:0000313" key="3">
    <source>
        <dbReference type="Proteomes" id="UP000193067"/>
    </source>
</evidence>
<proteinExistence type="predicted"/>
<keyword evidence="3" id="KW-1185">Reference proteome</keyword>
<organism evidence="2 3">
    <name type="scientific">Trametes coccinea (strain BRFM310)</name>
    <name type="common">Pycnoporus coccineus</name>
    <dbReference type="NCBI Taxonomy" id="1353009"/>
    <lineage>
        <taxon>Eukaryota</taxon>
        <taxon>Fungi</taxon>
        <taxon>Dikarya</taxon>
        <taxon>Basidiomycota</taxon>
        <taxon>Agaricomycotina</taxon>
        <taxon>Agaricomycetes</taxon>
        <taxon>Polyporales</taxon>
        <taxon>Polyporaceae</taxon>
        <taxon>Trametes</taxon>
    </lineage>
</organism>
<feature type="compositionally biased region" description="Acidic residues" evidence="1">
    <location>
        <begin position="186"/>
        <end position="198"/>
    </location>
</feature>
<feature type="region of interest" description="Disordered" evidence="1">
    <location>
        <begin position="286"/>
        <end position="309"/>
    </location>
</feature>
<accession>A0A1Y2J384</accession>
<dbReference type="Proteomes" id="UP000193067">
    <property type="component" value="Unassembled WGS sequence"/>
</dbReference>
<feature type="compositionally biased region" description="Polar residues" evidence="1">
    <location>
        <begin position="171"/>
        <end position="185"/>
    </location>
</feature>
<sequence length="450" mass="49650">MARRAGATSVMEVGRRTLLFYSHYVEEVSADFNSAGSAWTGGRLFDSIYTGQEGSTEHELFDAPMPNRVSARDPQSATLWHSSLAMAQRDIRRSFSVSHQNLTKGGSASPEMHTYNTRANANKLRVIHELIAKKEIADAERITVTVSATGQGKHLRWHWSEDSLSSSGSSAYTRDNSPSDASDTSDFTDEDGDSEMGDEERLCTPQREVPYDPGSVVLTPRKGRMIKREDRIGGGFDFWQEQDGVTQRLAFSADGEPLGPVAADPEQLSPAVCYVRDAVETQRQRYQHGNDLSLPSGSVVPALDDDDDDATTVIIDPRATPEPTLFHGQMPIVRVPTLPADYDFHRSGPSRPLANRLSTIREDGEAGFRTPPRAPQSTGMRFLRDANDRWVREGSLGPDAEYQIDPDCLPPKIDPDQAPAPQQAHARGVVPTPLRRTDTEPVLNPTSRQR</sequence>
<protein>
    <submittedName>
        <fullName evidence="2">Uncharacterized protein</fullName>
    </submittedName>
</protein>
<reference evidence="2 3" key="1">
    <citation type="journal article" date="2015" name="Biotechnol. Biofuels">
        <title>Enhanced degradation of softwood versus hardwood by the white-rot fungus Pycnoporus coccineus.</title>
        <authorList>
            <person name="Couturier M."/>
            <person name="Navarro D."/>
            <person name="Chevret D."/>
            <person name="Henrissat B."/>
            <person name="Piumi F."/>
            <person name="Ruiz-Duenas F.J."/>
            <person name="Martinez A.T."/>
            <person name="Grigoriev I.V."/>
            <person name="Riley R."/>
            <person name="Lipzen A."/>
            <person name="Berrin J.G."/>
            <person name="Master E.R."/>
            <person name="Rosso M.N."/>
        </authorList>
    </citation>
    <scope>NUCLEOTIDE SEQUENCE [LARGE SCALE GENOMIC DNA]</scope>
    <source>
        <strain evidence="2 3">BRFM310</strain>
    </source>
</reference>
<dbReference type="AlphaFoldDB" id="A0A1Y2J384"/>
<gene>
    <name evidence="2" type="ORF">PYCCODRAFT_1421701</name>
</gene>
<feature type="region of interest" description="Disordered" evidence="1">
    <location>
        <begin position="160"/>
        <end position="216"/>
    </location>
</feature>
<feature type="region of interest" description="Disordered" evidence="1">
    <location>
        <begin position="397"/>
        <end position="450"/>
    </location>
</feature>
<name>A0A1Y2J384_TRAC3</name>